<gene>
    <name evidence="1" type="ORF">TPSB3V08_LOCUS4896</name>
</gene>
<sequence>MELPWPRCHMFAWHNMNLFTRGGGRKKRFRERPGWQRHHGRPGQVGYRGTLARRLRFPNGVQNRATSRTGGVYINHLLSPLVAVSMTKPTEEDDGFCVY</sequence>
<evidence type="ECO:0000313" key="1">
    <source>
        <dbReference type="EMBL" id="CAD7405270.1"/>
    </source>
</evidence>
<dbReference type="EMBL" id="OD002454">
    <property type="protein sequence ID" value="CAD7405270.1"/>
    <property type="molecule type" value="Genomic_DNA"/>
</dbReference>
<name>A0A7R9CZG1_TIMPO</name>
<protein>
    <submittedName>
        <fullName evidence="1">Uncharacterized protein</fullName>
    </submittedName>
</protein>
<dbReference type="AlphaFoldDB" id="A0A7R9CZG1"/>
<organism evidence="1">
    <name type="scientific">Timema poppense</name>
    <name type="common">Walking stick</name>
    <dbReference type="NCBI Taxonomy" id="170557"/>
    <lineage>
        <taxon>Eukaryota</taxon>
        <taxon>Metazoa</taxon>
        <taxon>Ecdysozoa</taxon>
        <taxon>Arthropoda</taxon>
        <taxon>Hexapoda</taxon>
        <taxon>Insecta</taxon>
        <taxon>Pterygota</taxon>
        <taxon>Neoptera</taxon>
        <taxon>Polyneoptera</taxon>
        <taxon>Phasmatodea</taxon>
        <taxon>Timematodea</taxon>
        <taxon>Timematoidea</taxon>
        <taxon>Timematidae</taxon>
        <taxon>Timema</taxon>
    </lineage>
</organism>
<reference evidence="1" key="1">
    <citation type="submission" date="2020-11" db="EMBL/GenBank/DDBJ databases">
        <authorList>
            <person name="Tran Van P."/>
        </authorList>
    </citation>
    <scope>NUCLEOTIDE SEQUENCE</scope>
</reference>
<accession>A0A7R9CZG1</accession>
<proteinExistence type="predicted"/>